<reference evidence="5 6" key="1">
    <citation type="submission" date="2021-03" db="EMBL/GenBank/DDBJ databases">
        <title>Caproiciproducens sp. nov. isolated from feces of cow.</title>
        <authorList>
            <person name="Choi J.-Y."/>
        </authorList>
    </citation>
    <scope>NUCLEOTIDE SEQUENCE [LARGE SCALE GENOMIC DNA]</scope>
    <source>
        <strain evidence="5 6">AGMB10547</strain>
    </source>
</reference>
<proteinExistence type="inferred from homology"/>
<dbReference type="Pfam" id="PF00456">
    <property type="entry name" value="Transketolase_N"/>
    <property type="match status" value="1"/>
</dbReference>
<accession>A0ABS7DN01</accession>
<evidence type="ECO:0000256" key="3">
    <source>
        <dbReference type="ARBA" id="ARBA00023052"/>
    </source>
</evidence>
<comment type="caution">
    <text evidence="5">The sequence shown here is derived from an EMBL/GenBank/DDBJ whole genome shotgun (WGS) entry which is preliminary data.</text>
</comment>
<comment type="cofactor">
    <cofactor evidence="1">
        <name>thiamine diphosphate</name>
        <dbReference type="ChEBI" id="CHEBI:58937"/>
    </cofactor>
</comment>
<evidence type="ECO:0000259" key="4">
    <source>
        <dbReference type="Pfam" id="PF00456"/>
    </source>
</evidence>
<comment type="similarity">
    <text evidence="2">Belongs to the transketolase family.</text>
</comment>
<gene>
    <name evidence="5" type="ORF">J5W02_07580</name>
</gene>
<dbReference type="PANTHER" id="PTHR47514:SF1">
    <property type="entry name" value="TRANSKETOLASE N-TERMINAL SECTION-RELATED"/>
    <property type="match status" value="1"/>
</dbReference>
<evidence type="ECO:0000256" key="2">
    <source>
        <dbReference type="ARBA" id="ARBA00007131"/>
    </source>
</evidence>
<dbReference type="RefSeq" id="WP_219965063.1">
    <property type="nucleotide sequence ID" value="NZ_JAGFNZ010000002.1"/>
</dbReference>
<evidence type="ECO:0000313" key="5">
    <source>
        <dbReference type="EMBL" id="MBW7572673.1"/>
    </source>
</evidence>
<feature type="domain" description="Transketolase N-terminal" evidence="4">
    <location>
        <begin position="9"/>
        <end position="261"/>
    </location>
</feature>
<keyword evidence="3" id="KW-0786">Thiamine pyrophosphate</keyword>
<dbReference type="PANTHER" id="PTHR47514">
    <property type="entry name" value="TRANSKETOLASE N-TERMINAL SECTION-RELATED"/>
    <property type="match status" value="1"/>
</dbReference>
<dbReference type="Gene3D" id="3.40.50.970">
    <property type="match status" value="1"/>
</dbReference>
<dbReference type="CDD" id="cd02012">
    <property type="entry name" value="TPP_TK"/>
    <property type="match status" value="1"/>
</dbReference>
<dbReference type="SUPFAM" id="SSF52518">
    <property type="entry name" value="Thiamin diphosphate-binding fold (THDP-binding)"/>
    <property type="match status" value="1"/>
</dbReference>
<organism evidence="5 6">
    <name type="scientific">Caproiciproducens faecalis</name>
    <dbReference type="NCBI Taxonomy" id="2820301"/>
    <lineage>
        <taxon>Bacteria</taxon>
        <taxon>Bacillati</taxon>
        <taxon>Bacillota</taxon>
        <taxon>Clostridia</taxon>
        <taxon>Eubacteriales</taxon>
        <taxon>Acutalibacteraceae</taxon>
        <taxon>Caproiciproducens</taxon>
    </lineage>
</organism>
<protein>
    <submittedName>
        <fullName evidence="5">Transketolase</fullName>
    </submittedName>
</protein>
<dbReference type="EMBL" id="JAGFNZ010000002">
    <property type="protein sequence ID" value="MBW7572673.1"/>
    <property type="molecule type" value="Genomic_DNA"/>
</dbReference>
<name>A0ABS7DN01_9FIRM</name>
<dbReference type="InterPro" id="IPR029061">
    <property type="entry name" value="THDP-binding"/>
</dbReference>
<evidence type="ECO:0000313" key="6">
    <source>
        <dbReference type="Proteomes" id="UP000719942"/>
    </source>
</evidence>
<keyword evidence="6" id="KW-1185">Reference proteome</keyword>
<dbReference type="Proteomes" id="UP000719942">
    <property type="component" value="Unassembled WGS sequence"/>
</dbReference>
<sequence length="274" mass="29847">MYSSKQLKKISTKMKILALQGVYEAQSGHLGGSFSASDLVAALFFNHLRIDAKDTHAPDRDRFVLSKGHAAPIYYAALALKGFFDEAEMKNLRKIDSFLQGHPSMNKTPGVDISSGSLGQGLSTANGMALAAGLDNKSYKVYCICGDGEIQEGQIWEAAMTAAHYKLSNVILFVDCNKLQIDGQVEDVMNSYPVADKFRAFGWNVSEIDGHDFDQINAAVELAKKATNKPNAIICSTVKGKGVSFMENQASWHGVAPNKEQYEIALKELESELG</sequence>
<dbReference type="InterPro" id="IPR005474">
    <property type="entry name" value="Transketolase_N"/>
</dbReference>
<evidence type="ECO:0000256" key="1">
    <source>
        <dbReference type="ARBA" id="ARBA00001964"/>
    </source>
</evidence>